<dbReference type="InParanoid" id="A0A401GA97"/>
<feature type="transmembrane region" description="Helical" evidence="3">
    <location>
        <begin position="912"/>
        <end position="931"/>
    </location>
</feature>
<dbReference type="InterPro" id="IPR029044">
    <property type="entry name" value="Nucleotide-diphossugar_trans"/>
</dbReference>
<feature type="domain" description="NAD-dependent epimerase/dehydratase" evidence="5">
    <location>
        <begin position="19"/>
        <end position="267"/>
    </location>
</feature>
<evidence type="ECO:0000259" key="4">
    <source>
        <dbReference type="Pfam" id="PF00535"/>
    </source>
</evidence>
<dbReference type="InterPro" id="IPR036291">
    <property type="entry name" value="NAD(P)-bd_dom_sf"/>
</dbReference>
<dbReference type="Gene3D" id="3.90.25.10">
    <property type="entry name" value="UDP-galactose 4-epimerase, domain 1"/>
    <property type="match status" value="1"/>
</dbReference>
<dbReference type="SUPFAM" id="SSF53448">
    <property type="entry name" value="Nucleotide-diphospho-sugar transferases"/>
    <property type="match status" value="1"/>
</dbReference>
<feature type="transmembrane region" description="Helical" evidence="3">
    <location>
        <begin position="951"/>
        <end position="970"/>
    </location>
</feature>
<evidence type="ECO:0000256" key="2">
    <source>
        <dbReference type="ARBA" id="ARBA00023027"/>
    </source>
</evidence>
<keyword evidence="3" id="KW-1133">Transmembrane helix</keyword>
<accession>A0A401GA97</accession>
<feature type="domain" description="Glycosyltransferase 2-like" evidence="4">
    <location>
        <begin position="632"/>
        <end position="739"/>
    </location>
</feature>
<keyword evidence="3" id="KW-0472">Membrane</keyword>
<dbReference type="PANTHER" id="PTHR43574">
    <property type="entry name" value="EPIMERASE-RELATED"/>
    <property type="match status" value="1"/>
</dbReference>
<evidence type="ECO:0000313" key="6">
    <source>
        <dbReference type="EMBL" id="GBE79090.1"/>
    </source>
</evidence>
<sequence>MTTKLHASLPSMLSPDSKILVTGGHGFIGGHVARRLCADGYKVRVTDINPQSYLDVPRNADFLLGNLCDPTFCMKAVHGVDVVLHFAATVGGMGVIHSDNNLIIYEENHSMILNLLSACLSHNVRGFFYASSACVYPDSLQGNGDVDVSLREDDVWAALPPCPQGLYGLEKLNTEQVLHSYASTLAIRVARFHNVYGPGGCWNGGREKAPAALLRKALAARAAGTFPFDLELWGDGFQRRSFCYIDDAVEGIIRLLRSGYTSAVNIGSDRAVSIQELAGIAVQCAKLSREQVHFRYDLNKPVGVGSRNSNNDFVQSLLQWSPQVTLEVGMARTAEWISGEMDRLLLGATKEEHQRLLVGMQTSETVDLHVRGRTFGILLPITSRGSVSPYACLNNLREFARSLLRTTIDDRSRLGQRFRLQVYLAIDHDDEFLLKLDGNEAETVLRDEGIFDVVTLACDFPRGHVCALWRRCALRAWQDGCDYFILLGDDVILEDSNWLSAVHDTFADFVRREGVPEGFGCVALTDTTFPGMPTFPVVHRTHMDIFGGKVIPDSFINQDGDPFLFQLYRRWDCSGMIPSRIRNTMGGSGGARYCKVSAVDWTFQPLDSATSTVENWVGRHQPDVKRKLTLDVVIPCYRVSLPYLDAFLSLESSTTCTVMFIIIIDDPKSPNISQLDKYSVRPDVRIRINDVNRGASASRNRGMKESAAEWILFLDDDVKPEPNILRKAEEIIRAHPSAAGFVGNSQFPSADTIYTAAVHLAGVTYFWDIATKAGDMAMACDLPWGVTANLMVRRNVKDNVEFDVTFPKTGGGEDIDLCIRKRAYSIERGGGGFHAAPDVVVTHPWWNDGSRSYWRFYMWSKGDGALIKLYPDLTYRDIPNSAELLSLSALVILSGFSLWMSLLLLHGSASRSFLLSLGLRMCIAVLLSNILHDMYRHLWRDANRAAAIKTSIAGFAWIIAVIESSLIRIFSEFGRLVGLVERGQVELLGTRFDWFTNRAGDGPRNEERKNNLQRLTMSVLIMALLLAYV</sequence>
<dbReference type="InterPro" id="IPR001173">
    <property type="entry name" value="Glyco_trans_2-like"/>
</dbReference>
<feature type="transmembrane region" description="Helical" evidence="3">
    <location>
        <begin position="884"/>
        <end position="905"/>
    </location>
</feature>
<name>A0A401GA97_9APHY</name>
<keyword evidence="3" id="KW-0812">Transmembrane</keyword>
<evidence type="ECO:0000256" key="3">
    <source>
        <dbReference type="SAM" id="Phobius"/>
    </source>
</evidence>
<dbReference type="Gene3D" id="3.40.50.720">
    <property type="entry name" value="NAD(P)-binding Rossmann-like Domain"/>
    <property type="match status" value="1"/>
</dbReference>
<dbReference type="STRING" id="139825.A0A401GA97"/>
<dbReference type="Pfam" id="PF01370">
    <property type="entry name" value="Epimerase"/>
    <property type="match status" value="1"/>
</dbReference>
<dbReference type="AlphaFoldDB" id="A0A401GA97"/>
<comment type="caution">
    <text evidence="6">The sequence shown here is derived from an EMBL/GenBank/DDBJ whole genome shotgun (WGS) entry which is preliminary data.</text>
</comment>
<dbReference type="Gene3D" id="3.90.550.10">
    <property type="entry name" value="Spore Coat Polysaccharide Biosynthesis Protein SpsA, Chain A"/>
    <property type="match status" value="1"/>
</dbReference>
<dbReference type="OrthoDB" id="331544at2759"/>
<evidence type="ECO:0000256" key="1">
    <source>
        <dbReference type="ARBA" id="ARBA00007637"/>
    </source>
</evidence>
<dbReference type="RefSeq" id="XP_027610003.1">
    <property type="nucleotide sequence ID" value="XM_027754202.1"/>
</dbReference>
<reference evidence="6 7" key="1">
    <citation type="journal article" date="2018" name="Sci. Rep.">
        <title>Genome sequence of the cauliflower mushroom Sparassis crispa (Hanabiratake) and its association with beneficial usage.</title>
        <authorList>
            <person name="Kiyama R."/>
            <person name="Furutani Y."/>
            <person name="Kawaguchi K."/>
            <person name="Nakanishi T."/>
        </authorList>
    </citation>
    <scope>NUCLEOTIDE SEQUENCE [LARGE SCALE GENOMIC DNA]</scope>
</reference>
<dbReference type="GeneID" id="38776007"/>
<dbReference type="Proteomes" id="UP000287166">
    <property type="component" value="Unassembled WGS sequence"/>
</dbReference>
<gene>
    <name evidence="6" type="ORF">SCP_0202870</name>
</gene>
<organism evidence="6 7">
    <name type="scientific">Sparassis crispa</name>
    <dbReference type="NCBI Taxonomy" id="139825"/>
    <lineage>
        <taxon>Eukaryota</taxon>
        <taxon>Fungi</taxon>
        <taxon>Dikarya</taxon>
        <taxon>Basidiomycota</taxon>
        <taxon>Agaricomycotina</taxon>
        <taxon>Agaricomycetes</taxon>
        <taxon>Polyporales</taxon>
        <taxon>Sparassidaceae</taxon>
        <taxon>Sparassis</taxon>
    </lineage>
</organism>
<comment type="similarity">
    <text evidence="1">Belongs to the NAD(P)-dependent epimerase/dehydratase family.</text>
</comment>
<dbReference type="EMBL" id="BFAD01000002">
    <property type="protein sequence ID" value="GBE79090.1"/>
    <property type="molecule type" value="Genomic_DNA"/>
</dbReference>
<dbReference type="InterPro" id="IPR001509">
    <property type="entry name" value="Epimerase_deHydtase"/>
</dbReference>
<proteinExistence type="inferred from homology"/>
<evidence type="ECO:0000313" key="7">
    <source>
        <dbReference type="Proteomes" id="UP000287166"/>
    </source>
</evidence>
<dbReference type="CDD" id="cd00761">
    <property type="entry name" value="Glyco_tranf_GTA_type"/>
    <property type="match status" value="1"/>
</dbReference>
<dbReference type="SUPFAM" id="SSF51735">
    <property type="entry name" value="NAD(P)-binding Rossmann-fold domains"/>
    <property type="match status" value="1"/>
</dbReference>
<keyword evidence="7" id="KW-1185">Reference proteome</keyword>
<evidence type="ECO:0000259" key="5">
    <source>
        <dbReference type="Pfam" id="PF01370"/>
    </source>
</evidence>
<dbReference type="Pfam" id="PF00535">
    <property type="entry name" value="Glycos_transf_2"/>
    <property type="match status" value="1"/>
</dbReference>
<protein>
    <submittedName>
        <fullName evidence="6">NAD-dependent epimerase/dehydratase</fullName>
    </submittedName>
</protein>
<keyword evidence="2" id="KW-0520">NAD</keyword>